<dbReference type="PRINTS" id="PR01994">
    <property type="entry name" value="ANTIREPRESSR"/>
</dbReference>
<feature type="domain" description="Antirepressor protein ant N-terminal" evidence="1">
    <location>
        <begin position="14"/>
        <end position="123"/>
    </location>
</feature>
<evidence type="ECO:0000259" key="1">
    <source>
        <dbReference type="Pfam" id="PF10547"/>
    </source>
</evidence>
<name>A0ABX7VIM2_XENBU</name>
<dbReference type="EMBL" id="CP072455">
    <property type="protein sequence ID" value="QTL40604.1"/>
    <property type="molecule type" value="Genomic_DNA"/>
</dbReference>
<dbReference type="RefSeq" id="WP_209028069.1">
    <property type="nucleotide sequence ID" value="NZ_CP072455.1"/>
</dbReference>
<keyword evidence="3" id="KW-1185">Reference proteome</keyword>
<organism evidence="2 3">
    <name type="scientific">Xenorhabdus budapestensis</name>
    <dbReference type="NCBI Taxonomy" id="290110"/>
    <lineage>
        <taxon>Bacteria</taxon>
        <taxon>Pseudomonadati</taxon>
        <taxon>Pseudomonadota</taxon>
        <taxon>Gammaproteobacteria</taxon>
        <taxon>Enterobacterales</taxon>
        <taxon>Morganellaceae</taxon>
        <taxon>Xenorhabdus</taxon>
    </lineage>
</organism>
<evidence type="ECO:0000313" key="3">
    <source>
        <dbReference type="Proteomes" id="UP000665047"/>
    </source>
</evidence>
<dbReference type="Proteomes" id="UP000665047">
    <property type="component" value="Chromosome"/>
</dbReference>
<sequence length="188" mass="21845">MTIVAVKEARQTINVPFYGADLFIVYYNNKPYVPMKLITEGMGLNWTSQFTKLKTRFQESMVKITIPTKHGLRAMSCLALDELAGWLITINPNKVKVSARESVICYQKECHDRLCVYWATHEAKRKEQIKQQSLNFRYLIKVEVYDHHFKKTNIFTGCAETPEGIVHGVARQYGYYIENMISLPVRML</sequence>
<gene>
    <name evidence="2" type="ORF">HGO23_04235</name>
</gene>
<reference evidence="2 3" key="1">
    <citation type="submission" date="2021-03" db="EMBL/GenBank/DDBJ databases">
        <title>Complete Genome Sequence Data of Xenorhabdus budapestensis strain C72, a Candidate Biological Control Agent, from China.</title>
        <authorList>
            <person name="LI B."/>
            <person name="WANG S."/>
            <person name="QIU D."/>
        </authorList>
    </citation>
    <scope>NUCLEOTIDE SEQUENCE [LARGE SCALE GENOMIC DNA]</scope>
    <source>
        <strain evidence="2 3">C-7-2</strain>
    </source>
</reference>
<accession>A0ABX7VIM2</accession>
<dbReference type="Pfam" id="PF10547">
    <property type="entry name" value="P22_AR_N"/>
    <property type="match status" value="1"/>
</dbReference>
<evidence type="ECO:0000313" key="2">
    <source>
        <dbReference type="EMBL" id="QTL40604.1"/>
    </source>
</evidence>
<proteinExistence type="predicted"/>
<dbReference type="InterPro" id="IPR018875">
    <property type="entry name" value="Antirepressor_Ant_N"/>
</dbReference>
<protein>
    <submittedName>
        <fullName evidence="2">Phage antirepressor N-terminal domain-containing protein</fullName>
    </submittedName>
</protein>